<feature type="domain" description="EamA" evidence="2">
    <location>
        <begin position="158"/>
        <end position="289"/>
    </location>
</feature>
<feature type="transmembrane region" description="Helical" evidence="1">
    <location>
        <begin position="12"/>
        <end position="30"/>
    </location>
</feature>
<evidence type="ECO:0000313" key="3">
    <source>
        <dbReference type="EMBL" id="MBB5515622.1"/>
    </source>
</evidence>
<feature type="domain" description="EamA" evidence="2">
    <location>
        <begin position="12"/>
        <end position="144"/>
    </location>
</feature>
<keyword evidence="1" id="KW-1133">Transmembrane helix</keyword>
<keyword evidence="1" id="KW-0472">Membrane</keyword>
<feature type="transmembrane region" description="Helical" evidence="1">
    <location>
        <begin position="219"/>
        <end position="238"/>
    </location>
</feature>
<feature type="transmembrane region" description="Helical" evidence="1">
    <location>
        <begin position="185"/>
        <end position="204"/>
    </location>
</feature>
<reference evidence="3 4" key="1">
    <citation type="submission" date="2020-08" db="EMBL/GenBank/DDBJ databases">
        <title>Genomic Encyclopedia of Type Strains, Phase IV (KMG-IV): sequencing the most valuable type-strain genomes for metagenomic binning, comparative biology and taxonomic classification.</title>
        <authorList>
            <person name="Goeker M."/>
        </authorList>
    </citation>
    <scope>NUCLEOTIDE SEQUENCE [LARGE SCALE GENOMIC DNA]</scope>
    <source>
        <strain evidence="3 4">DSM 103377</strain>
    </source>
</reference>
<keyword evidence="4" id="KW-1185">Reference proteome</keyword>
<feature type="transmembrane region" description="Helical" evidence="1">
    <location>
        <begin position="277"/>
        <end position="301"/>
    </location>
</feature>
<dbReference type="Proteomes" id="UP000553766">
    <property type="component" value="Unassembled WGS sequence"/>
</dbReference>
<gene>
    <name evidence="3" type="ORF">FHS89_001634</name>
</gene>
<name>A0A840WPQ0_9RHOB</name>
<dbReference type="InterPro" id="IPR000620">
    <property type="entry name" value="EamA_dom"/>
</dbReference>
<evidence type="ECO:0000256" key="1">
    <source>
        <dbReference type="SAM" id="Phobius"/>
    </source>
</evidence>
<dbReference type="AlphaFoldDB" id="A0A840WPQ0"/>
<protein>
    <submittedName>
        <fullName evidence="3">Drug/metabolite transporter (DMT)-like permease</fullName>
    </submittedName>
</protein>
<dbReference type="InterPro" id="IPR037185">
    <property type="entry name" value="EmrE-like"/>
</dbReference>
<keyword evidence="1" id="KW-0812">Transmembrane</keyword>
<dbReference type="GO" id="GO:0016020">
    <property type="term" value="C:membrane"/>
    <property type="evidence" value="ECO:0007669"/>
    <property type="project" value="InterPro"/>
</dbReference>
<feature type="transmembrane region" description="Helical" evidence="1">
    <location>
        <begin position="133"/>
        <end position="150"/>
    </location>
</feature>
<proteinExistence type="predicted"/>
<dbReference type="RefSeq" id="WP_184010465.1">
    <property type="nucleotide sequence ID" value="NZ_JACIJS010000004.1"/>
</dbReference>
<sequence length="314" mass="32693">MTPGPDDRDVLAGYAWMALAVLIWAGWLVLTSSGRTTALSVVDLAGLRALIPAVLLAPLLWHQRAKVRQLGLLRCLTLTAYGAPFTICVGYGLKFAPVAHAGALVPGLMPVMAALLGLVFLGQRLVRRQMLSIALILTGAMAILAHTRIAPGTDQLLTGHVLFLAGAVCWASFTVTMRNSDISPYLAIGVVGTLSSVVLVPVWVLGDLSNIRAAGLPDIAFQAMFQGVLSGLVSLFAFGRALHLLGARAAALSALVPGTAALMAIPVLGQWPGLVEVLALIVVIAGLVIGATGSAQARAVGQAARMSREQRHEP</sequence>
<evidence type="ECO:0000313" key="4">
    <source>
        <dbReference type="Proteomes" id="UP000553766"/>
    </source>
</evidence>
<feature type="transmembrane region" description="Helical" evidence="1">
    <location>
        <begin position="250"/>
        <end position="271"/>
    </location>
</feature>
<organism evidence="3 4">
    <name type="scientific">Rubricella aquisinus</name>
    <dbReference type="NCBI Taxonomy" id="2028108"/>
    <lineage>
        <taxon>Bacteria</taxon>
        <taxon>Pseudomonadati</taxon>
        <taxon>Pseudomonadota</taxon>
        <taxon>Alphaproteobacteria</taxon>
        <taxon>Rhodobacterales</taxon>
        <taxon>Paracoccaceae</taxon>
        <taxon>Rubricella</taxon>
    </lineage>
</organism>
<dbReference type="Pfam" id="PF00892">
    <property type="entry name" value="EamA"/>
    <property type="match status" value="2"/>
</dbReference>
<feature type="transmembrane region" description="Helical" evidence="1">
    <location>
        <begin position="156"/>
        <end position="173"/>
    </location>
</feature>
<dbReference type="EMBL" id="JACIJS010000004">
    <property type="protein sequence ID" value="MBB5515622.1"/>
    <property type="molecule type" value="Genomic_DNA"/>
</dbReference>
<comment type="caution">
    <text evidence="3">The sequence shown here is derived from an EMBL/GenBank/DDBJ whole genome shotgun (WGS) entry which is preliminary data.</text>
</comment>
<feature type="transmembrane region" description="Helical" evidence="1">
    <location>
        <begin position="72"/>
        <end position="93"/>
    </location>
</feature>
<dbReference type="SUPFAM" id="SSF103481">
    <property type="entry name" value="Multidrug resistance efflux transporter EmrE"/>
    <property type="match status" value="1"/>
</dbReference>
<accession>A0A840WPQ0</accession>
<evidence type="ECO:0000259" key="2">
    <source>
        <dbReference type="Pfam" id="PF00892"/>
    </source>
</evidence>
<feature type="transmembrane region" description="Helical" evidence="1">
    <location>
        <begin position="99"/>
        <end position="121"/>
    </location>
</feature>